<keyword evidence="2" id="KW-1185">Reference proteome</keyword>
<reference evidence="1 2" key="1">
    <citation type="journal article" date="2019" name="Commun. Biol.">
        <title>The bagworm genome reveals a unique fibroin gene that provides high tensile strength.</title>
        <authorList>
            <person name="Kono N."/>
            <person name="Nakamura H."/>
            <person name="Ohtoshi R."/>
            <person name="Tomita M."/>
            <person name="Numata K."/>
            <person name="Arakawa K."/>
        </authorList>
    </citation>
    <scope>NUCLEOTIDE SEQUENCE [LARGE SCALE GENOMIC DNA]</scope>
</reference>
<evidence type="ECO:0000313" key="1">
    <source>
        <dbReference type="EMBL" id="GBP31181.1"/>
    </source>
</evidence>
<dbReference type="AlphaFoldDB" id="A0A4C1UXF8"/>
<comment type="caution">
    <text evidence="1">The sequence shown here is derived from an EMBL/GenBank/DDBJ whole genome shotgun (WGS) entry which is preliminary data.</text>
</comment>
<protein>
    <submittedName>
        <fullName evidence="1">Uncharacterized protein</fullName>
    </submittedName>
</protein>
<accession>A0A4C1UXF8</accession>
<gene>
    <name evidence="1" type="ORF">EVAR_21619_1</name>
</gene>
<proteinExistence type="predicted"/>
<name>A0A4C1UXF8_EUMVA</name>
<evidence type="ECO:0000313" key="2">
    <source>
        <dbReference type="Proteomes" id="UP000299102"/>
    </source>
</evidence>
<sequence>MATEKTAVIPSSRAPCAPSGPRLYVTWTYFSGKCKKKKPCKRRYATPRRQHRRTRDRVTVCTQQEPASNNTFIPLNKDDP</sequence>
<organism evidence="1 2">
    <name type="scientific">Eumeta variegata</name>
    <name type="common">Bagworm moth</name>
    <name type="synonym">Eumeta japonica</name>
    <dbReference type="NCBI Taxonomy" id="151549"/>
    <lineage>
        <taxon>Eukaryota</taxon>
        <taxon>Metazoa</taxon>
        <taxon>Ecdysozoa</taxon>
        <taxon>Arthropoda</taxon>
        <taxon>Hexapoda</taxon>
        <taxon>Insecta</taxon>
        <taxon>Pterygota</taxon>
        <taxon>Neoptera</taxon>
        <taxon>Endopterygota</taxon>
        <taxon>Lepidoptera</taxon>
        <taxon>Glossata</taxon>
        <taxon>Ditrysia</taxon>
        <taxon>Tineoidea</taxon>
        <taxon>Psychidae</taxon>
        <taxon>Oiketicinae</taxon>
        <taxon>Eumeta</taxon>
    </lineage>
</organism>
<dbReference type="Proteomes" id="UP000299102">
    <property type="component" value="Unassembled WGS sequence"/>
</dbReference>
<dbReference type="EMBL" id="BGZK01000242">
    <property type="protein sequence ID" value="GBP31181.1"/>
    <property type="molecule type" value="Genomic_DNA"/>
</dbReference>